<protein>
    <recommendedName>
        <fullName evidence="3">Transposase</fullName>
    </recommendedName>
</protein>
<dbReference type="PANTHER" id="PTHR31751">
    <property type="entry name" value="SI:CH211-108C17.2-RELATED-RELATED"/>
    <property type="match status" value="1"/>
</dbReference>
<evidence type="ECO:0000313" key="1">
    <source>
        <dbReference type="EMBL" id="CAH3151164.1"/>
    </source>
</evidence>
<dbReference type="EMBL" id="CALNXI010001005">
    <property type="protein sequence ID" value="CAH3151164.1"/>
    <property type="molecule type" value="Genomic_DNA"/>
</dbReference>
<accession>A0ABN8PUS4</accession>
<dbReference type="PANTHER" id="PTHR31751:SF42">
    <property type="entry name" value="PROTEIN CBG10204"/>
    <property type="match status" value="1"/>
</dbReference>
<dbReference type="Proteomes" id="UP001159427">
    <property type="component" value="Unassembled WGS sequence"/>
</dbReference>
<proteinExistence type="predicted"/>
<organism evidence="1 2">
    <name type="scientific">Porites evermanni</name>
    <dbReference type="NCBI Taxonomy" id="104178"/>
    <lineage>
        <taxon>Eukaryota</taxon>
        <taxon>Metazoa</taxon>
        <taxon>Cnidaria</taxon>
        <taxon>Anthozoa</taxon>
        <taxon>Hexacorallia</taxon>
        <taxon>Scleractinia</taxon>
        <taxon>Fungiina</taxon>
        <taxon>Poritidae</taxon>
        <taxon>Porites</taxon>
    </lineage>
</organism>
<evidence type="ECO:0008006" key="3">
    <source>
        <dbReference type="Google" id="ProtNLM"/>
    </source>
</evidence>
<comment type="caution">
    <text evidence="1">The sequence shown here is derived from an EMBL/GenBank/DDBJ whole genome shotgun (WGS) entry which is preliminary data.</text>
</comment>
<evidence type="ECO:0000313" key="2">
    <source>
        <dbReference type="Proteomes" id="UP001159427"/>
    </source>
</evidence>
<name>A0ABN8PUS4_9CNID</name>
<sequence length="171" mass="19737">MELKGCQDCFAFLKAAGLTIALFISHRHRSIAKWIREQQPVTEHFFDIWHVAKSVSKKLLRVGKESGCELLVKWQRAIKNHLHWCATSTKLGFGELILAKWKSIVRHVCNKHDNHSDPVSRQCVDGPTSRRISVIVHDVAWCVLRPGHILGSLHFNENMLREPQRMERITC</sequence>
<reference evidence="1 2" key="1">
    <citation type="submission" date="2022-05" db="EMBL/GenBank/DDBJ databases">
        <authorList>
            <consortium name="Genoscope - CEA"/>
            <person name="William W."/>
        </authorList>
    </citation>
    <scope>NUCLEOTIDE SEQUENCE [LARGE SCALE GENOMIC DNA]</scope>
</reference>
<keyword evidence="2" id="KW-1185">Reference proteome</keyword>
<gene>
    <name evidence="1" type="ORF">PEVE_00000314</name>
</gene>